<dbReference type="Proteomes" id="UP000053424">
    <property type="component" value="Unassembled WGS sequence"/>
</dbReference>
<evidence type="ECO:0000256" key="1">
    <source>
        <dbReference type="ARBA" id="ARBA00022723"/>
    </source>
</evidence>
<dbReference type="Gene3D" id="6.10.140.2220">
    <property type="match status" value="1"/>
</dbReference>
<dbReference type="SUPFAM" id="SSF144232">
    <property type="entry name" value="HIT/MYND zinc finger-like"/>
    <property type="match status" value="1"/>
</dbReference>
<evidence type="ECO:0000256" key="4">
    <source>
        <dbReference type="PROSITE-ProRule" id="PRU00134"/>
    </source>
</evidence>
<gene>
    <name evidence="6" type="ORF">M413DRAFT_13630</name>
</gene>
<evidence type="ECO:0000313" key="7">
    <source>
        <dbReference type="Proteomes" id="UP000053424"/>
    </source>
</evidence>
<dbReference type="Pfam" id="PF01753">
    <property type="entry name" value="zf-MYND"/>
    <property type="match status" value="1"/>
</dbReference>
<dbReference type="PROSITE" id="PS50865">
    <property type="entry name" value="ZF_MYND_2"/>
    <property type="match status" value="1"/>
</dbReference>
<dbReference type="Pfam" id="PF26632">
    <property type="entry name" value="DUF8205"/>
    <property type="match status" value="1"/>
</dbReference>
<evidence type="ECO:0000256" key="3">
    <source>
        <dbReference type="ARBA" id="ARBA00022833"/>
    </source>
</evidence>
<dbReference type="InterPro" id="IPR002893">
    <property type="entry name" value="Znf_MYND"/>
</dbReference>
<feature type="domain" description="MYND-type" evidence="5">
    <location>
        <begin position="54"/>
        <end position="104"/>
    </location>
</feature>
<evidence type="ECO:0000256" key="2">
    <source>
        <dbReference type="ARBA" id="ARBA00022771"/>
    </source>
</evidence>
<evidence type="ECO:0000259" key="5">
    <source>
        <dbReference type="PROSITE" id="PS50865"/>
    </source>
</evidence>
<keyword evidence="7" id="KW-1185">Reference proteome</keyword>
<keyword evidence="2 4" id="KW-0863">Zinc-finger</keyword>
<proteinExistence type="predicted"/>
<keyword evidence="3" id="KW-0862">Zinc</keyword>
<dbReference type="EMBL" id="KN831800">
    <property type="protein sequence ID" value="KIM37100.1"/>
    <property type="molecule type" value="Genomic_DNA"/>
</dbReference>
<dbReference type="HOGENOM" id="CLU_060143_1_0_1"/>
<dbReference type="OrthoDB" id="5231159at2759"/>
<organism evidence="6 7">
    <name type="scientific">Hebeloma cylindrosporum</name>
    <dbReference type="NCBI Taxonomy" id="76867"/>
    <lineage>
        <taxon>Eukaryota</taxon>
        <taxon>Fungi</taxon>
        <taxon>Dikarya</taxon>
        <taxon>Basidiomycota</taxon>
        <taxon>Agaricomycotina</taxon>
        <taxon>Agaricomycetes</taxon>
        <taxon>Agaricomycetidae</taxon>
        <taxon>Agaricales</taxon>
        <taxon>Agaricineae</taxon>
        <taxon>Hymenogastraceae</taxon>
        <taxon>Hebeloma</taxon>
    </lineage>
</organism>
<dbReference type="InterPro" id="IPR058518">
    <property type="entry name" value="DUF8205"/>
</dbReference>
<reference evidence="7" key="2">
    <citation type="submission" date="2015-01" db="EMBL/GenBank/DDBJ databases">
        <title>Evolutionary Origins and Diversification of the Mycorrhizal Mutualists.</title>
        <authorList>
            <consortium name="DOE Joint Genome Institute"/>
            <consortium name="Mycorrhizal Genomics Consortium"/>
            <person name="Kohler A."/>
            <person name="Kuo A."/>
            <person name="Nagy L.G."/>
            <person name="Floudas D."/>
            <person name="Copeland A."/>
            <person name="Barry K.W."/>
            <person name="Cichocki N."/>
            <person name="Veneault-Fourrey C."/>
            <person name="LaButti K."/>
            <person name="Lindquist E.A."/>
            <person name="Lipzen A."/>
            <person name="Lundell T."/>
            <person name="Morin E."/>
            <person name="Murat C."/>
            <person name="Riley R."/>
            <person name="Ohm R."/>
            <person name="Sun H."/>
            <person name="Tunlid A."/>
            <person name="Henrissat B."/>
            <person name="Grigoriev I.V."/>
            <person name="Hibbett D.S."/>
            <person name="Martin F."/>
        </authorList>
    </citation>
    <scope>NUCLEOTIDE SEQUENCE [LARGE SCALE GENOMIC DNA]</scope>
    <source>
        <strain evidence="7">h7</strain>
    </source>
</reference>
<accession>A0A0C3BK83</accession>
<dbReference type="AlphaFoldDB" id="A0A0C3BK83"/>
<reference evidence="6 7" key="1">
    <citation type="submission" date="2014-04" db="EMBL/GenBank/DDBJ databases">
        <authorList>
            <consortium name="DOE Joint Genome Institute"/>
            <person name="Kuo A."/>
            <person name="Gay G."/>
            <person name="Dore J."/>
            <person name="Kohler A."/>
            <person name="Nagy L.G."/>
            <person name="Floudas D."/>
            <person name="Copeland A."/>
            <person name="Barry K.W."/>
            <person name="Cichocki N."/>
            <person name="Veneault-Fourrey C."/>
            <person name="LaButti K."/>
            <person name="Lindquist E.A."/>
            <person name="Lipzen A."/>
            <person name="Lundell T."/>
            <person name="Morin E."/>
            <person name="Murat C."/>
            <person name="Sun H."/>
            <person name="Tunlid A."/>
            <person name="Henrissat B."/>
            <person name="Grigoriev I.V."/>
            <person name="Hibbett D.S."/>
            <person name="Martin F."/>
            <person name="Nordberg H.P."/>
            <person name="Cantor M.N."/>
            <person name="Hua S.X."/>
        </authorList>
    </citation>
    <scope>NUCLEOTIDE SEQUENCE [LARGE SCALE GENOMIC DNA]</scope>
    <source>
        <strain evidence="7">h7</strain>
    </source>
</reference>
<evidence type="ECO:0000313" key="6">
    <source>
        <dbReference type="EMBL" id="KIM37100.1"/>
    </source>
</evidence>
<dbReference type="GO" id="GO:0008270">
    <property type="term" value="F:zinc ion binding"/>
    <property type="evidence" value="ECO:0007669"/>
    <property type="project" value="UniProtKB-KW"/>
</dbReference>
<sequence>MDQPEEPNVDHENDALRKIPLITAVHPDNAPYFREIAASKKEIRTNRSNMEHACANCTKLSNESTTLLKCARGFSQSPWIQCKIAWYCSKECQKQQWPIHKKVCNDSSSSLPKIINSFVVNPLLSHFLQLAFVLEFKLNEKLILDKPFIARCDVSIDPADMSYIMRLVMGRISDAELAQGAQGNSKTLDQNRMGIWRNVKKGNEERGLTGRPVGLVDFYMKGTVQTLTVGILIQEDAVQRVNEGVGFQMESALLPGKKDVKLSRQSCLDFINTHIRSDKGNQLRLRTHMSKQDVEKLRNFDEEDEN</sequence>
<dbReference type="STRING" id="686832.A0A0C3BK83"/>
<name>A0A0C3BK83_HEBCY</name>
<protein>
    <recommendedName>
        <fullName evidence="5">MYND-type domain-containing protein</fullName>
    </recommendedName>
</protein>
<keyword evidence="1" id="KW-0479">Metal-binding</keyword>